<comment type="caution">
    <text evidence="2">The sequence shown here is derived from an EMBL/GenBank/DDBJ whole genome shotgun (WGS) entry which is preliminary data.</text>
</comment>
<dbReference type="AlphaFoldDB" id="L2F9V6"/>
<dbReference type="EMBL" id="ANIN01000001">
    <property type="protein sequence ID" value="ELA09253.1"/>
    <property type="molecule type" value="Genomic_DNA"/>
</dbReference>
<gene>
    <name evidence="2" type="ORF">MOMA_02570</name>
</gene>
<evidence type="ECO:0000256" key="1">
    <source>
        <dbReference type="SAM" id="SignalP"/>
    </source>
</evidence>
<evidence type="ECO:0000313" key="3">
    <source>
        <dbReference type="Proteomes" id="UP000023795"/>
    </source>
</evidence>
<accession>L2F9V6</accession>
<sequence>MKMLYKLITNALLCISFLTIIIPTAYAQSLPQSAGLDSRVQVFNYSPNEVYVIYTKAGYASLIQLENDEQIDDNGALGMDLGLEHGLRRLRSHRRSCHRF</sequence>
<name>L2F9V6_9GAMM</name>
<protein>
    <submittedName>
        <fullName evidence="2">VirB9-like protein</fullName>
    </submittedName>
</protein>
<organism evidence="2 3">
    <name type="scientific">Moraxella macacae 0408225</name>
    <dbReference type="NCBI Taxonomy" id="1230338"/>
    <lineage>
        <taxon>Bacteria</taxon>
        <taxon>Pseudomonadati</taxon>
        <taxon>Pseudomonadota</taxon>
        <taxon>Gammaproteobacteria</taxon>
        <taxon>Moraxellales</taxon>
        <taxon>Moraxellaceae</taxon>
        <taxon>Moraxella</taxon>
    </lineage>
</organism>
<feature type="signal peptide" evidence="1">
    <location>
        <begin position="1"/>
        <end position="27"/>
    </location>
</feature>
<keyword evidence="3" id="KW-1185">Reference proteome</keyword>
<evidence type="ECO:0000313" key="2">
    <source>
        <dbReference type="EMBL" id="ELA09253.1"/>
    </source>
</evidence>
<feature type="chain" id="PRO_5003958285" evidence="1">
    <location>
        <begin position="28"/>
        <end position="100"/>
    </location>
</feature>
<proteinExistence type="predicted"/>
<dbReference type="STRING" id="1230338.MOMA_02570"/>
<keyword evidence="1" id="KW-0732">Signal</keyword>
<reference evidence="2 3" key="1">
    <citation type="journal article" date="2013" name="Genome Announc.">
        <title>Genome Sequence of Moraxella macacae 0408225, a Novel Bacterial Species Isolated from a Cynomolgus Macaque with Epistaxis.</title>
        <authorList>
            <person name="Ladner J.T."/>
            <person name="Whitehouse C.A."/>
            <person name="Koroleva G.I."/>
            <person name="Palacios G.F."/>
        </authorList>
    </citation>
    <scope>NUCLEOTIDE SEQUENCE [LARGE SCALE GENOMIC DNA]</scope>
    <source>
        <strain evidence="2 3">0408225</strain>
    </source>
</reference>
<dbReference type="Proteomes" id="UP000023795">
    <property type="component" value="Unassembled WGS sequence"/>
</dbReference>